<accession>A0A5R9F563</accession>
<reference evidence="1 2" key="1">
    <citation type="submission" date="2019-04" db="EMBL/GenBank/DDBJ databases">
        <title>Bacillus caeni sp. nov., a bacterium isolated from mangrove sediment.</title>
        <authorList>
            <person name="Huang H."/>
            <person name="Mo K."/>
            <person name="Hu Y."/>
        </authorList>
    </citation>
    <scope>NUCLEOTIDE SEQUENCE [LARGE SCALE GENOMIC DNA]</scope>
    <source>
        <strain evidence="1 2">HB172195</strain>
    </source>
</reference>
<name>A0A5R9F563_9BACL</name>
<organism evidence="1 2">
    <name type="scientific">Exobacillus caeni</name>
    <dbReference type="NCBI Taxonomy" id="2574798"/>
    <lineage>
        <taxon>Bacteria</taxon>
        <taxon>Bacillati</taxon>
        <taxon>Bacillota</taxon>
        <taxon>Bacilli</taxon>
        <taxon>Bacillales</taxon>
        <taxon>Guptibacillaceae</taxon>
        <taxon>Exobacillus</taxon>
    </lineage>
</organism>
<dbReference type="EMBL" id="SWLG01000006">
    <property type="protein sequence ID" value="TLS37486.1"/>
    <property type="molecule type" value="Genomic_DNA"/>
</dbReference>
<comment type="caution">
    <text evidence="1">The sequence shown here is derived from an EMBL/GenBank/DDBJ whole genome shotgun (WGS) entry which is preliminary data.</text>
</comment>
<gene>
    <name evidence="1" type="ORF">FCL54_10090</name>
</gene>
<dbReference type="AlphaFoldDB" id="A0A5R9F563"/>
<dbReference type="OrthoDB" id="9798386at2"/>
<dbReference type="GO" id="GO:0006508">
    <property type="term" value="P:proteolysis"/>
    <property type="evidence" value="ECO:0007669"/>
    <property type="project" value="InterPro"/>
</dbReference>
<protein>
    <submittedName>
        <fullName evidence="1">Uncharacterized protein</fullName>
    </submittedName>
</protein>
<proteinExistence type="predicted"/>
<evidence type="ECO:0000313" key="1">
    <source>
        <dbReference type="EMBL" id="TLS37486.1"/>
    </source>
</evidence>
<dbReference type="SUPFAM" id="SSF52743">
    <property type="entry name" value="Subtilisin-like"/>
    <property type="match status" value="1"/>
</dbReference>
<dbReference type="RefSeq" id="WP_138125960.1">
    <property type="nucleotide sequence ID" value="NZ_SWLG01000006.1"/>
</dbReference>
<dbReference type="Proteomes" id="UP000308230">
    <property type="component" value="Unassembled WGS sequence"/>
</dbReference>
<evidence type="ECO:0000313" key="2">
    <source>
        <dbReference type="Proteomes" id="UP000308230"/>
    </source>
</evidence>
<dbReference type="Gene3D" id="3.40.50.200">
    <property type="entry name" value="Peptidase S8/S53 domain"/>
    <property type="match status" value="1"/>
</dbReference>
<sequence length="78" mass="8210">MFHEVLEGRIVDFKDFIDQRTLPYNDISLGTLCSGDAVGNGAASAGKYQGPASEANVIRGKVLCVAAGNEVQEPGLDI</sequence>
<dbReference type="GO" id="GO:0004252">
    <property type="term" value="F:serine-type endopeptidase activity"/>
    <property type="evidence" value="ECO:0007669"/>
    <property type="project" value="InterPro"/>
</dbReference>
<keyword evidence="2" id="KW-1185">Reference proteome</keyword>
<dbReference type="InterPro" id="IPR036852">
    <property type="entry name" value="Peptidase_S8/S53_dom_sf"/>
</dbReference>